<proteinExistence type="predicted"/>
<sequence>MLLIEQLKQIPDHRDNKGKKYSLWTVLFMSLMGSLCGYIGYRPLADFANLHQAQLEELLELPVAKSTPSYSTFRRY</sequence>
<dbReference type="Proteomes" id="UP000010366">
    <property type="component" value="Chromosome"/>
</dbReference>
<dbReference type="eggNOG" id="COG5433">
    <property type="taxonomic scope" value="Bacteria"/>
</dbReference>
<dbReference type="EMBL" id="CP003600">
    <property type="protein sequence ID" value="AFY92808.1"/>
    <property type="molecule type" value="Genomic_DNA"/>
</dbReference>
<evidence type="ECO:0000259" key="2">
    <source>
        <dbReference type="Pfam" id="PF13808"/>
    </source>
</evidence>
<keyword evidence="1" id="KW-1133">Transmembrane helix</keyword>
<evidence type="ECO:0000313" key="3">
    <source>
        <dbReference type="EMBL" id="AFY92808.1"/>
    </source>
</evidence>
<dbReference type="OrthoDB" id="574640at2"/>
<organism evidence="3 4">
    <name type="scientific">Chamaesiphon minutus (strain ATCC 27169 / PCC 6605)</name>
    <dbReference type="NCBI Taxonomy" id="1173020"/>
    <lineage>
        <taxon>Bacteria</taxon>
        <taxon>Bacillati</taxon>
        <taxon>Cyanobacteriota</taxon>
        <taxon>Cyanophyceae</taxon>
        <taxon>Gomontiellales</taxon>
        <taxon>Chamaesiphonaceae</taxon>
        <taxon>Chamaesiphon</taxon>
    </lineage>
</organism>
<keyword evidence="1" id="KW-0472">Membrane</keyword>
<name>K9UDV2_CHAP6</name>
<feature type="domain" description="H repeat-associated protein N-terminal" evidence="2">
    <location>
        <begin position="5"/>
        <end position="75"/>
    </location>
</feature>
<evidence type="ECO:0000313" key="4">
    <source>
        <dbReference type="Proteomes" id="UP000010366"/>
    </source>
</evidence>
<gene>
    <name evidence="3" type="ORF">Cha6605_1669</name>
</gene>
<dbReference type="STRING" id="1173020.Cha6605_1669"/>
<reference evidence="3 4" key="1">
    <citation type="submission" date="2012-05" db="EMBL/GenBank/DDBJ databases">
        <title>Finished chromosome of genome of Chamaesiphon sp. PCC 6605.</title>
        <authorList>
            <consortium name="US DOE Joint Genome Institute"/>
            <person name="Gugger M."/>
            <person name="Coursin T."/>
            <person name="Rippka R."/>
            <person name="Tandeau De Marsac N."/>
            <person name="Huntemann M."/>
            <person name="Wei C.-L."/>
            <person name="Han J."/>
            <person name="Detter J.C."/>
            <person name="Han C."/>
            <person name="Tapia R."/>
            <person name="Chen A."/>
            <person name="Kyrpides N."/>
            <person name="Mavromatis K."/>
            <person name="Markowitz V."/>
            <person name="Szeto E."/>
            <person name="Ivanova N."/>
            <person name="Pagani I."/>
            <person name="Pati A."/>
            <person name="Goodwin L."/>
            <person name="Nordberg H.P."/>
            <person name="Cantor M.N."/>
            <person name="Hua S.X."/>
            <person name="Woyke T."/>
            <person name="Kerfeld C.A."/>
        </authorList>
    </citation>
    <scope>NUCLEOTIDE SEQUENCE [LARGE SCALE GENOMIC DNA]</scope>
    <source>
        <strain evidence="4">ATCC 27169 / PCC 6605</strain>
    </source>
</reference>
<dbReference type="HOGENOM" id="CLU_2647895_0_0_3"/>
<accession>K9UDV2</accession>
<dbReference type="RefSeq" id="WP_015158982.1">
    <property type="nucleotide sequence ID" value="NC_019697.1"/>
</dbReference>
<dbReference type="Pfam" id="PF13808">
    <property type="entry name" value="DDE_Tnp_1_assoc"/>
    <property type="match status" value="1"/>
</dbReference>
<evidence type="ECO:0000256" key="1">
    <source>
        <dbReference type="SAM" id="Phobius"/>
    </source>
</evidence>
<dbReference type="AlphaFoldDB" id="K9UDV2"/>
<dbReference type="InterPro" id="IPR032806">
    <property type="entry name" value="YbfD_N"/>
</dbReference>
<keyword evidence="4" id="KW-1185">Reference proteome</keyword>
<dbReference type="KEGG" id="cmp:Cha6605_1669"/>
<protein>
    <recommendedName>
        <fullName evidence="2">H repeat-associated protein N-terminal domain-containing protein</fullName>
    </recommendedName>
</protein>
<feature type="transmembrane region" description="Helical" evidence="1">
    <location>
        <begin position="21"/>
        <end position="41"/>
    </location>
</feature>
<keyword evidence="1" id="KW-0812">Transmembrane</keyword>